<evidence type="ECO:0000313" key="1">
    <source>
        <dbReference type="Proteomes" id="UP000515211"/>
    </source>
</evidence>
<accession>A0A9C6T6A3</accession>
<reference evidence="2" key="2">
    <citation type="submission" date="2025-08" db="UniProtKB">
        <authorList>
            <consortium name="RefSeq"/>
        </authorList>
    </citation>
    <scope>IDENTIFICATION</scope>
    <source>
        <tissue evidence="2">Whole plant</tissue>
    </source>
</reference>
<dbReference type="RefSeq" id="XP_052110745.1">
    <property type="nucleotide sequence ID" value="XM_052254785.1"/>
</dbReference>
<protein>
    <submittedName>
        <fullName evidence="2">Uncharacterized protein LOC110275026</fullName>
    </submittedName>
</protein>
<dbReference type="AlphaFoldDB" id="A0A9C6T6A3"/>
<proteinExistence type="predicted"/>
<dbReference type="KEGG" id="adu:110275026"/>
<reference evidence="1" key="1">
    <citation type="journal article" date="2016" name="Nat. Genet.">
        <title>The genome sequences of Arachis duranensis and Arachis ipaensis, the diploid ancestors of cultivated peanut.</title>
        <authorList>
            <person name="Bertioli D.J."/>
            <person name="Cannon S.B."/>
            <person name="Froenicke L."/>
            <person name="Huang G."/>
            <person name="Farmer A.D."/>
            <person name="Cannon E.K."/>
            <person name="Liu X."/>
            <person name="Gao D."/>
            <person name="Clevenger J."/>
            <person name="Dash S."/>
            <person name="Ren L."/>
            <person name="Moretzsohn M.C."/>
            <person name="Shirasawa K."/>
            <person name="Huang W."/>
            <person name="Vidigal B."/>
            <person name="Abernathy B."/>
            <person name="Chu Y."/>
            <person name="Niederhuth C.E."/>
            <person name="Umale P."/>
            <person name="Araujo A.C."/>
            <person name="Kozik A."/>
            <person name="Kim K.D."/>
            <person name="Burow M.D."/>
            <person name="Varshney R.K."/>
            <person name="Wang X."/>
            <person name="Zhang X."/>
            <person name="Barkley N."/>
            <person name="Guimaraes P.M."/>
            <person name="Isobe S."/>
            <person name="Guo B."/>
            <person name="Liao B."/>
            <person name="Stalker H.T."/>
            <person name="Schmitz R.J."/>
            <person name="Scheffler B.E."/>
            <person name="Leal-Bertioli S.C."/>
            <person name="Xun X."/>
            <person name="Jackson S.A."/>
            <person name="Michelmore R."/>
            <person name="Ozias-Akins P."/>
        </authorList>
    </citation>
    <scope>NUCLEOTIDE SEQUENCE [LARGE SCALE GENOMIC DNA]</scope>
    <source>
        <strain evidence="1">cv. V14167</strain>
    </source>
</reference>
<dbReference type="Proteomes" id="UP000515211">
    <property type="component" value="Chromosome 9"/>
</dbReference>
<keyword evidence="1" id="KW-1185">Reference proteome</keyword>
<evidence type="ECO:0000313" key="2">
    <source>
        <dbReference type="RefSeq" id="XP_052110745.1"/>
    </source>
</evidence>
<dbReference type="GeneID" id="110275026"/>
<organism evidence="1 2">
    <name type="scientific">Arachis duranensis</name>
    <name type="common">Wild peanut</name>
    <dbReference type="NCBI Taxonomy" id="130453"/>
    <lineage>
        <taxon>Eukaryota</taxon>
        <taxon>Viridiplantae</taxon>
        <taxon>Streptophyta</taxon>
        <taxon>Embryophyta</taxon>
        <taxon>Tracheophyta</taxon>
        <taxon>Spermatophyta</taxon>
        <taxon>Magnoliopsida</taxon>
        <taxon>eudicotyledons</taxon>
        <taxon>Gunneridae</taxon>
        <taxon>Pentapetalae</taxon>
        <taxon>rosids</taxon>
        <taxon>fabids</taxon>
        <taxon>Fabales</taxon>
        <taxon>Fabaceae</taxon>
        <taxon>Papilionoideae</taxon>
        <taxon>50 kb inversion clade</taxon>
        <taxon>dalbergioids sensu lato</taxon>
        <taxon>Dalbergieae</taxon>
        <taxon>Pterocarpus clade</taxon>
        <taxon>Arachis</taxon>
    </lineage>
</organism>
<gene>
    <name evidence="2" type="primary">LOC110275026</name>
</gene>
<sequence>MTHLSQYITSIIAKLKSPQLNGSPDLKLLTQLIASIQKRNHRTCLTTQIRENLQPMEGTNVNLVAILCLGDLINQWCLIYPLDMVMDASSLGEHIECAKVITFTFSA</sequence>
<name>A0A9C6T6A3_ARADU</name>